<dbReference type="AlphaFoldDB" id="A0A7G8BD99"/>
<evidence type="ECO:0000256" key="1">
    <source>
        <dbReference type="SAM" id="Coils"/>
    </source>
</evidence>
<protein>
    <submittedName>
        <fullName evidence="2">Uncharacterized protein</fullName>
    </submittedName>
</protein>
<evidence type="ECO:0000313" key="3">
    <source>
        <dbReference type="Proteomes" id="UP000515312"/>
    </source>
</evidence>
<evidence type="ECO:0000313" key="2">
    <source>
        <dbReference type="EMBL" id="QNI30519.1"/>
    </source>
</evidence>
<accession>A0A7G8BD99</accession>
<name>A0A7G8BD99_9BACT</name>
<dbReference type="KEGG" id="adin:H7849_15355"/>
<dbReference type="EMBL" id="CP060394">
    <property type="protein sequence ID" value="QNI30519.1"/>
    <property type="molecule type" value="Genomic_DNA"/>
</dbReference>
<reference evidence="2 3" key="1">
    <citation type="submission" date="2020-08" db="EMBL/GenBank/DDBJ databases">
        <title>Edaphobacter telluris sp. nov. and Acidobacterium dinghuensis sp. nov., two acidobacteria isolated from forest soil.</title>
        <authorList>
            <person name="Fu J."/>
            <person name="Qiu L."/>
        </authorList>
    </citation>
    <scope>NUCLEOTIDE SEQUENCE [LARGE SCALE GENOMIC DNA]</scope>
    <source>
        <strain evidence="2">4Y35</strain>
    </source>
</reference>
<keyword evidence="1" id="KW-0175">Coiled coil</keyword>
<proteinExistence type="predicted"/>
<dbReference type="RefSeq" id="WP_186740460.1">
    <property type="nucleotide sequence ID" value="NZ_CP060394.1"/>
</dbReference>
<feature type="coiled-coil region" evidence="1">
    <location>
        <begin position="72"/>
        <end position="99"/>
    </location>
</feature>
<keyword evidence="3" id="KW-1185">Reference proteome</keyword>
<gene>
    <name evidence="2" type="ORF">H7849_15355</name>
</gene>
<sequence length="120" mass="12960">MSIPVNPPSQPTIPLTPEARAAYQDLYDKYETAIENTTDPGILQALNDSQSSVDNILTKDSMYRLHANTALFEALLSQINDTNNDLKKLKNEIAAIASHIATAGEILAAINKVLTLVPGV</sequence>
<organism evidence="2 3">
    <name type="scientific">Alloacidobacterium dinghuense</name>
    <dbReference type="NCBI Taxonomy" id="2763107"/>
    <lineage>
        <taxon>Bacteria</taxon>
        <taxon>Pseudomonadati</taxon>
        <taxon>Acidobacteriota</taxon>
        <taxon>Terriglobia</taxon>
        <taxon>Terriglobales</taxon>
        <taxon>Acidobacteriaceae</taxon>
        <taxon>Alloacidobacterium</taxon>
    </lineage>
</organism>
<dbReference type="Proteomes" id="UP000515312">
    <property type="component" value="Chromosome"/>
</dbReference>